<dbReference type="InterPro" id="IPR002187">
    <property type="entry name" value="N-reg_PII"/>
</dbReference>
<dbReference type="eggNOG" id="ENOG502RUKA">
    <property type="taxonomic scope" value="Eukaryota"/>
</dbReference>
<organism evidence="1 2">
    <name type="scientific">Oryza rufipogon</name>
    <name type="common">Brownbeard rice</name>
    <name type="synonym">Asian wild rice</name>
    <dbReference type="NCBI Taxonomy" id="4529"/>
    <lineage>
        <taxon>Eukaryota</taxon>
        <taxon>Viridiplantae</taxon>
        <taxon>Streptophyta</taxon>
        <taxon>Embryophyta</taxon>
        <taxon>Tracheophyta</taxon>
        <taxon>Spermatophyta</taxon>
        <taxon>Magnoliopsida</taxon>
        <taxon>Liliopsida</taxon>
        <taxon>Poales</taxon>
        <taxon>Poaceae</taxon>
        <taxon>BOP clade</taxon>
        <taxon>Oryzoideae</taxon>
        <taxon>Oryzeae</taxon>
        <taxon>Oryzinae</taxon>
        <taxon>Oryza</taxon>
    </lineage>
</organism>
<dbReference type="PRINTS" id="PR00340">
    <property type="entry name" value="PIIGLNB"/>
</dbReference>
<dbReference type="Proteomes" id="UP000008022">
    <property type="component" value="Unassembled WGS sequence"/>
</dbReference>
<dbReference type="SMART" id="SM00938">
    <property type="entry name" value="P-II"/>
    <property type="match status" value="1"/>
</dbReference>
<dbReference type="PANTHER" id="PTHR30115:SF11">
    <property type="entry name" value="NITROGEN REGULATORY PROTEIN P-II HOMOLOG"/>
    <property type="match status" value="1"/>
</dbReference>
<reference evidence="2" key="1">
    <citation type="submission" date="2013-06" db="EMBL/GenBank/DDBJ databases">
        <authorList>
            <person name="Zhao Q."/>
        </authorList>
    </citation>
    <scope>NUCLEOTIDE SEQUENCE</scope>
    <source>
        <strain evidence="2">cv. W1943</strain>
    </source>
</reference>
<dbReference type="Gene3D" id="3.30.70.120">
    <property type="match status" value="1"/>
</dbReference>
<dbReference type="AlphaFoldDB" id="A0A0E0PH55"/>
<dbReference type="InterPro" id="IPR011322">
    <property type="entry name" value="N-reg_PII-like_a/b"/>
</dbReference>
<accession>A0A0E0PH55</accession>
<dbReference type="SUPFAM" id="SSF54913">
    <property type="entry name" value="GlnB-like"/>
    <property type="match status" value="1"/>
</dbReference>
<dbReference type="STRING" id="4529.A0A0E0PH55"/>
<dbReference type="Pfam" id="PF00543">
    <property type="entry name" value="P-II"/>
    <property type="match status" value="1"/>
</dbReference>
<dbReference type="GO" id="GO:0005524">
    <property type="term" value="F:ATP binding"/>
    <property type="evidence" value="ECO:0007669"/>
    <property type="project" value="TreeGrafter"/>
</dbReference>
<dbReference type="GO" id="GO:0009534">
    <property type="term" value="C:chloroplast thylakoid"/>
    <property type="evidence" value="ECO:0007669"/>
    <property type="project" value="TreeGrafter"/>
</dbReference>
<dbReference type="GO" id="GO:0005829">
    <property type="term" value="C:cytosol"/>
    <property type="evidence" value="ECO:0007669"/>
    <property type="project" value="TreeGrafter"/>
</dbReference>
<protein>
    <submittedName>
        <fullName evidence="1">Uncharacterized protein</fullName>
    </submittedName>
</protein>
<evidence type="ECO:0000313" key="2">
    <source>
        <dbReference type="Proteomes" id="UP000008022"/>
    </source>
</evidence>
<dbReference type="EnsemblPlants" id="ORUFI05G02440.1">
    <property type="protein sequence ID" value="ORUFI05G02440.1"/>
    <property type="gene ID" value="ORUFI05G02440"/>
</dbReference>
<keyword evidence="2" id="KW-1185">Reference proteome</keyword>
<dbReference type="HOGENOM" id="CLU_082268_1_0_1"/>
<dbReference type="PANTHER" id="PTHR30115">
    <property type="entry name" value="NITROGEN REGULATORY PROTEIN P-II"/>
    <property type="match status" value="1"/>
</dbReference>
<proteinExistence type="predicted"/>
<dbReference type="Gramene" id="ORUFI05G02440.1">
    <property type="protein sequence ID" value="ORUFI05G02440.1"/>
    <property type="gene ID" value="ORUFI05G02440"/>
</dbReference>
<name>A0A0E0PH55_ORYRU</name>
<dbReference type="InterPro" id="IPR015867">
    <property type="entry name" value="N-reg_PII/ATP_PRibTrfase_C"/>
</dbReference>
<dbReference type="PROSITE" id="PS51343">
    <property type="entry name" value="PII_GLNB_DOM"/>
    <property type="match status" value="1"/>
</dbReference>
<evidence type="ECO:0000313" key="1">
    <source>
        <dbReference type="EnsemblPlants" id="ORUFI05G02440.1"/>
    </source>
</evidence>
<dbReference type="GO" id="GO:0030234">
    <property type="term" value="F:enzyme regulator activity"/>
    <property type="evidence" value="ECO:0007669"/>
    <property type="project" value="InterPro"/>
</dbReference>
<sequence>MSSLATAAAAASCGVLRHHHPPASPRPPSTSTTARLLLASRSRGLQRPLRVNHAPPRRLPPVAARAQSAAAAGYQPESEFYKVEAILRPWRVPYVSSGLLQMGIRGVTGSDVRGFGAQGGSTERHEGSEFAEDTFIDKVKMEIVVSKDQVEAVVDKIIEKARTGEIVIPVSDVIRIRTGERGERAERMAGGLADKLSSAMPIS</sequence>
<dbReference type="OMA" id="MTGGRTD"/>
<dbReference type="GO" id="GO:0006808">
    <property type="term" value="P:regulation of nitrogen utilization"/>
    <property type="evidence" value="ECO:0007669"/>
    <property type="project" value="InterPro"/>
</dbReference>
<reference evidence="1" key="2">
    <citation type="submission" date="2015-06" db="UniProtKB">
        <authorList>
            <consortium name="EnsemblPlants"/>
        </authorList>
    </citation>
    <scope>IDENTIFICATION</scope>
</reference>